<reference evidence="1 2" key="1">
    <citation type="submission" date="2016-11" db="EMBL/GenBank/DDBJ databases">
        <title>Genomic analysis of Caldithrix abyssi and proposal of a novel bacterial phylum Caldithrichaeota.</title>
        <authorList>
            <person name="Kublanov I."/>
            <person name="Sigalova O."/>
            <person name="Gavrilov S."/>
            <person name="Lebedinsky A."/>
            <person name="Ivanova N."/>
            <person name="Daum C."/>
            <person name="Reddy T."/>
            <person name="Klenk H.P."/>
            <person name="Goker M."/>
            <person name="Reva O."/>
            <person name="Miroshnichenko M."/>
            <person name="Kyprides N."/>
            <person name="Woyke T."/>
            <person name="Gelfand M."/>
        </authorList>
    </citation>
    <scope>NUCLEOTIDE SEQUENCE [LARGE SCALE GENOMIC DNA]</scope>
    <source>
        <strain evidence="1 2">LF13</strain>
    </source>
</reference>
<dbReference type="Proteomes" id="UP000183868">
    <property type="component" value="Chromosome"/>
</dbReference>
<dbReference type="AlphaFoldDB" id="A0A1J1CB78"/>
<proteinExistence type="predicted"/>
<name>A0A1J1CB78_CALAY</name>
<dbReference type="KEGG" id="caby:Cabys_3187"/>
<sequence length="48" mass="5471">MGRDSAGFKAVIGFYSCIHSKTAKPQRAQGNFIADYANHRRKRINKLF</sequence>
<evidence type="ECO:0000313" key="1">
    <source>
        <dbReference type="EMBL" id="APF19935.1"/>
    </source>
</evidence>
<organism evidence="1 2">
    <name type="scientific">Caldithrix abyssi DSM 13497</name>
    <dbReference type="NCBI Taxonomy" id="880073"/>
    <lineage>
        <taxon>Bacteria</taxon>
        <taxon>Pseudomonadati</taxon>
        <taxon>Calditrichota</taxon>
        <taxon>Calditrichia</taxon>
        <taxon>Calditrichales</taxon>
        <taxon>Calditrichaceae</taxon>
        <taxon>Caldithrix</taxon>
    </lineage>
</organism>
<gene>
    <name evidence="1" type="ORF">Cabys_3187</name>
</gene>
<evidence type="ECO:0000313" key="2">
    <source>
        <dbReference type="Proteomes" id="UP000183868"/>
    </source>
</evidence>
<protein>
    <submittedName>
        <fullName evidence="1">Uncharacterized protein</fullName>
    </submittedName>
</protein>
<dbReference type="EMBL" id="CP018099">
    <property type="protein sequence ID" value="APF19935.1"/>
    <property type="molecule type" value="Genomic_DNA"/>
</dbReference>
<accession>A0A1J1CB78</accession>